<evidence type="ECO:0000256" key="9">
    <source>
        <dbReference type="ARBA" id="ARBA00023679"/>
    </source>
</evidence>
<feature type="domain" description="Nudix hydrolase" evidence="10">
    <location>
        <begin position="179"/>
        <end position="303"/>
    </location>
</feature>
<keyword evidence="6" id="KW-0378">Hydrolase</keyword>
<dbReference type="InterPro" id="IPR015797">
    <property type="entry name" value="NUDIX_hydrolase-like_dom_sf"/>
</dbReference>
<protein>
    <recommendedName>
        <fullName evidence="4">NAD(+) diphosphatase</fullName>
        <ecNumber evidence="4">3.6.1.22</ecNumber>
    </recommendedName>
</protein>
<comment type="cofactor">
    <cofactor evidence="2">
        <name>Zn(2+)</name>
        <dbReference type="ChEBI" id="CHEBI:29105"/>
    </cofactor>
</comment>
<dbReference type="Proteomes" id="UP001500974">
    <property type="component" value="Unassembled WGS sequence"/>
</dbReference>
<dbReference type="EMBL" id="BAAAON010000001">
    <property type="protein sequence ID" value="GAA2171954.1"/>
    <property type="molecule type" value="Genomic_DNA"/>
</dbReference>
<dbReference type="Gene3D" id="3.90.79.20">
    <property type="match status" value="1"/>
</dbReference>
<dbReference type="PROSITE" id="PS00893">
    <property type="entry name" value="NUDIX_BOX"/>
    <property type="match status" value="1"/>
</dbReference>
<evidence type="ECO:0000256" key="6">
    <source>
        <dbReference type="ARBA" id="ARBA00022801"/>
    </source>
</evidence>
<evidence type="ECO:0000313" key="11">
    <source>
        <dbReference type="EMBL" id="GAA2171954.1"/>
    </source>
</evidence>
<dbReference type="CDD" id="cd03429">
    <property type="entry name" value="NUDIX_NADH_pyrophosphatase_Nudt13"/>
    <property type="match status" value="1"/>
</dbReference>
<evidence type="ECO:0000259" key="10">
    <source>
        <dbReference type="PROSITE" id="PS51462"/>
    </source>
</evidence>
<keyword evidence="5" id="KW-0479">Metal-binding</keyword>
<keyword evidence="8" id="KW-0520">NAD</keyword>
<evidence type="ECO:0000313" key="12">
    <source>
        <dbReference type="Proteomes" id="UP001500974"/>
    </source>
</evidence>
<accession>A0ABN3AMA1</accession>
<dbReference type="PANTHER" id="PTHR42904:SF6">
    <property type="entry name" value="NAD-CAPPED RNA HYDROLASE NUDT12"/>
    <property type="match status" value="1"/>
</dbReference>
<comment type="caution">
    <text evidence="11">The sequence shown here is derived from an EMBL/GenBank/DDBJ whole genome shotgun (WGS) entry which is preliminary data.</text>
</comment>
<dbReference type="EC" id="3.6.1.22" evidence="4"/>
<dbReference type="InterPro" id="IPR049734">
    <property type="entry name" value="NudC-like_C"/>
</dbReference>
<keyword evidence="12" id="KW-1185">Reference proteome</keyword>
<dbReference type="PROSITE" id="PS51462">
    <property type="entry name" value="NUDIX"/>
    <property type="match status" value="1"/>
</dbReference>
<dbReference type="InterPro" id="IPR000086">
    <property type="entry name" value="NUDIX_hydrolase_dom"/>
</dbReference>
<organism evidence="11 12">
    <name type="scientific">Arthrobacter parietis</name>
    <dbReference type="NCBI Taxonomy" id="271434"/>
    <lineage>
        <taxon>Bacteria</taxon>
        <taxon>Bacillati</taxon>
        <taxon>Actinomycetota</taxon>
        <taxon>Actinomycetes</taxon>
        <taxon>Micrococcales</taxon>
        <taxon>Micrococcaceae</taxon>
        <taxon>Arthrobacter</taxon>
    </lineage>
</organism>
<evidence type="ECO:0000256" key="8">
    <source>
        <dbReference type="ARBA" id="ARBA00023027"/>
    </source>
</evidence>
<dbReference type="RefSeq" id="WP_346027099.1">
    <property type="nucleotide sequence ID" value="NZ_BAAAON010000001.1"/>
</dbReference>
<evidence type="ECO:0000256" key="5">
    <source>
        <dbReference type="ARBA" id="ARBA00022723"/>
    </source>
</evidence>
<dbReference type="SUPFAM" id="SSF55811">
    <property type="entry name" value="Nudix"/>
    <property type="match status" value="1"/>
</dbReference>
<sequence>MTQAVGMQAAAIASLPPLGSLPLARGTADRGSTFRITPDLFDQLWDQPETRILHLARRRSPFRNGRLVLSPVAEVERPKNPVYLGSTVETTADMPAGTHIVLVEHEDVQPALAADEDWIGLRDAASDLPAQESGLFVEAVAISNWHATHTHCPRCGQPTEPIDGGWVRRCPADESLHYPRTDPAIIVTVTDEEDRLLLGSSAAWPQNRFSTLAGFVEPGESLEAAVVREVEEESGIVVHSPTYLGSQPWPFPASLMLGFTAKAAHARPVPDGVEIRDVRWFSREELFAGLKEERLSVASGASIARALIEHWYGGPLEEEPSAGRP</sequence>
<evidence type="ECO:0000256" key="4">
    <source>
        <dbReference type="ARBA" id="ARBA00012381"/>
    </source>
</evidence>
<name>A0ABN3AMA1_9MICC</name>
<evidence type="ECO:0000256" key="3">
    <source>
        <dbReference type="ARBA" id="ARBA00009595"/>
    </source>
</evidence>
<comment type="similarity">
    <text evidence="3">Belongs to the Nudix hydrolase family. NudC subfamily.</text>
</comment>
<evidence type="ECO:0000256" key="2">
    <source>
        <dbReference type="ARBA" id="ARBA00001947"/>
    </source>
</evidence>
<dbReference type="Pfam" id="PF09297">
    <property type="entry name" value="Zn_ribbon_NUD"/>
    <property type="match status" value="1"/>
</dbReference>
<dbReference type="Gene3D" id="3.90.79.10">
    <property type="entry name" value="Nucleoside Triphosphate Pyrophosphohydrolase"/>
    <property type="match status" value="1"/>
</dbReference>
<keyword evidence="7" id="KW-0460">Magnesium</keyword>
<dbReference type="InterPro" id="IPR015376">
    <property type="entry name" value="Znr_NADH_PPase"/>
</dbReference>
<dbReference type="NCBIfam" id="NF001299">
    <property type="entry name" value="PRK00241.1"/>
    <property type="match status" value="1"/>
</dbReference>
<dbReference type="Pfam" id="PF00293">
    <property type="entry name" value="NUDIX"/>
    <property type="match status" value="1"/>
</dbReference>
<evidence type="ECO:0000256" key="7">
    <source>
        <dbReference type="ARBA" id="ARBA00022842"/>
    </source>
</evidence>
<dbReference type="PANTHER" id="PTHR42904">
    <property type="entry name" value="NUDIX HYDROLASE, NUDC SUBFAMILY"/>
    <property type="match status" value="1"/>
</dbReference>
<comment type="catalytic activity">
    <reaction evidence="9">
        <text>a 5'-end NAD(+)-phospho-ribonucleoside in mRNA + H2O = a 5'-end phospho-adenosine-phospho-ribonucleoside in mRNA + beta-nicotinamide D-ribonucleotide + 2 H(+)</text>
        <dbReference type="Rhea" id="RHEA:60876"/>
        <dbReference type="Rhea" id="RHEA-COMP:15698"/>
        <dbReference type="Rhea" id="RHEA-COMP:15719"/>
        <dbReference type="ChEBI" id="CHEBI:14649"/>
        <dbReference type="ChEBI" id="CHEBI:15377"/>
        <dbReference type="ChEBI" id="CHEBI:15378"/>
        <dbReference type="ChEBI" id="CHEBI:144029"/>
        <dbReference type="ChEBI" id="CHEBI:144051"/>
    </reaction>
    <physiologicalReaction direction="left-to-right" evidence="9">
        <dbReference type="Rhea" id="RHEA:60877"/>
    </physiologicalReaction>
</comment>
<dbReference type="InterPro" id="IPR020084">
    <property type="entry name" value="NUDIX_hydrolase_CS"/>
</dbReference>
<reference evidence="11 12" key="1">
    <citation type="journal article" date="2019" name="Int. J. Syst. Evol. Microbiol.">
        <title>The Global Catalogue of Microorganisms (GCM) 10K type strain sequencing project: providing services to taxonomists for standard genome sequencing and annotation.</title>
        <authorList>
            <consortium name="The Broad Institute Genomics Platform"/>
            <consortium name="The Broad Institute Genome Sequencing Center for Infectious Disease"/>
            <person name="Wu L."/>
            <person name="Ma J."/>
        </authorList>
    </citation>
    <scope>NUCLEOTIDE SEQUENCE [LARGE SCALE GENOMIC DNA]</scope>
    <source>
        <strain evidence="11 12">JCM 14917</strain>
    </source>
</reference>
<dbReference type="InterPro" id="IPR050241">
    <property type="entry name" value="NAD-cap_RNA_hydrolase_NudC"/>
</dbReference>
<gene>
    <name evidence="11" type="primary">nudC</name>
    <name evidence="11" type="ORF">GCM10009784_00540</name>
</gene>
<proteinExistence type="inferred from homology"/>
<evidence type="ECO:0000256" key="1">
    <source>
        <dbReference type="ARBA" id="ARBA00001946"/>
    </source>
</evidence>
<comment type="cofactor">
    <cofactor evidence="1">
        <name>Mg(2+)</name>
        <dbReference type="ChEBI" id="CHEBI:18420"/>
    </cofactor>
</comment>